<name>A0A9P8CZA0_MORAP</name>
<feature type="compositionally biased region" description="Low complexity" evidence="1">
    <location>
        <begin position="504"/>
        <end position="515"/>
    </location>
</feature>
<dbReference type="EMBL" id="JAIFTL010000068">
    <property type="protein sequence ID" value="KAG9324384.1"/>
    <property type="molecule type" value="Genomic_DNA"/>
</dbReference>
<evidence type="ECO:0000256" key="1">
    <source>
        <dbReference type="SAM" id="MobiDB-lite"/>
    </source>
</evidence>
<gene>
    <name evidence="3" type="ORF">KVV02_008588</name>
</gene>
<accession>A0A9P8CZA0</accession>
<feature type="compositionally biased region" description="Acidic residues" evidence="1">
    <location>
        <begin position="426"/>
        <end position="453"/>
    </location>
</feature>
<proteinExistence type="predicted"/>
<feature type="region of interest" description="Disordered" evidence="1">
    <location>
        <begin position="495"/>
        <end position="518"/>
    </location>
</feature>
<keyword evidence="2" id="KW-0472">Membrane</keyword>
<comment type="caution">
    <text evidence="3">The sequence shown here is derived from an EMBL/GenBank/DDBJ whole genome shotgun (WGS) entry which is preliminary data.</text>
</comment>
<feature type="region of interest" description="Disordered" evidence="1">
    <location>
        <begin position="207"/>
        <end position="250"/>
    </location>
</feature>
<reference evidence="3" key="1">
    <citation type="submission" date="2021-07" db="EMBL/GenBank/DDBJ databases">
        <title>Draft genome of Mortierella alpina, strain LL118, isolated from an aspen leaf litter sample.</title>
        <authorList>
            <person name="Yang S."/>
            <person name="Vinatzer B.A."/>
        </authorList>
    </citation>
    <scope>NUCLEOTIDE SEQUENCE</scope>
    <source>
        <strain evidence="3">LL118</strain>
    </source>
</reference>
<feature type="transmembrane region" description="Helical" evidence="2">
    <location>
        <begin position="58"/>
        <end position="80"/>
    </location>
</feature>
<feature type="region of interest" description="Disordered" evidence="1">
    <location>
        <begin position="155"/>
        <end position="192"/>
    </location>
</feature>
<dbReference type="AlphaFoldDB" id="A0A9P8CZA0"/>
<evidence type="ECO:0000313" key="4">
    <source>
        <dbReference type="Proteomes" id="UP000717515"/>
    </source>
</evidence>
<dbReference type="Proteomes" id="UP000717515">
    <property type="component" value="Unassembled WGS sequence"/>
</dbReference>
<feature type="region of interest" description="Disordered" evidence="1">
    <location>
        <begin position="419"/>
        <end position="464"/>
    </location>
</feature>
<feature type="compositionally biased region" description="Basic and acidic residues" evidence="1">
    <location>
        <begin position="155"/>
        <end position="177"/>
    </location>
</feature>
<protein>
    <submittedName>
        <fullName evidence="3">Uncharacterized protein</fullName>
    </submittedName>
</protein>
<evidence type="ECO:0000256" key="2">
    <source>
        <dbReference type="SAM" id="Phobius"/>
    </source>
</evidence>
<keyword evidence="2" id="KW-1133">Transmembrane helix</keyword>
<sequence>MPLLIHAVPLAKTWLGAHHWKTPLLEDLPEEMHYLAYADVQDRFLQLDKIALDTYPTYWPNVIVSFFLAAILSASVAGIVQTGTNYSVVGQGGCFLLPITIVIWAKIRKETKARACKKFRHQSQKLLRAWTTQDTESHAMQWKLRRRPLSRAERWLGNRSSREESGQQRRDELYHEEQEQDEEPRLDGQSSRSLEVIIGDNASHATQTEQFNGGSEHRPSSTATTTPDVVQIQEDSRESGRSHPTFASSATSMTFSSTISIYNALGMNSQFHRVSTAETIANALTIESDAEGTPRSTIVRIEDPTGAVAQTAGATTESTTDATMSDVPASLNTTAAPRHSFWSAVRQVLRSYYCCAYIFRERHVWLIEISLRECQLDEYVLTVPSPVYSAYRLPAYEDVIGQSRRLASARSSRVAVNRFMGAPPAYDDESDNQSEDEDEDGDGADNEDQDGGDGSEHDGSSYPAAASYSITMPQTQMVMVERTPTELSTAIVRSSVVGPPPLSPSLSSLSRSSSLNQSAGSVDFLDSIETNVGSASSTALSAVGKSA</sequence>
<evidence type="ECO:0000313" key="3">
    <source>
        <dbReference type="EMBL" id="KAG9324384.1"/>
    </source>
</evidence>
<keyword evidence="2" id="KW-0812">Transmembrane</keyword>
<feature type="transmembrane region" description="Helical" evidence="2">
    <location>
        <begin position="86"/>
        <end position="105"/>
    </location>
</feature>
<organism evidence="3 4">
    <name type="scientific">Mortierella alpina</name>
    <name type="common">Oleaginous fungus</name>
    <name type="synonym">Mortierella renispora</name>
    <dbReference type="NCBI Taxonomy" id="64518"/>
    <lineage>
        <taxon>Eukaryota</taxon>
        <taxon>Fungi</taxon>
        <taxon>Fungi incertae sedis</taxon>
        <taxon>Mucoromycota</taxon>
        <taxon>Mortierellomycotina</taxon>
        <taxon>Mortierellomycetes</taxon>
        <taxon>Mortierellales</taxon>
        <taxon>Mortierellaceae</taxon>
        <taxon>Mortierella</taxon>
    </lineage>
</organism>